<dbReference type="Gene3D" id="1.10.10.10">
    <property type="entry name" value="Winged helix-like DNA-binding domain superfamily/Winged helix DNA-binding domain"/>
    <property type="match status" value="1"/>
</dbReference>
<evidence type="ECO:0000313" key="2">
    <source>
        <dbReference type="Proteomes" id="UP000579153"/>
    </source>
</evidence>
<dbReference type="InterPro" id="IPR036388">
    <property type="entry name" value="WH-like_DNA-bd_sf"/>
</dbReference>
<comment type="caution">
    <text evidence="1">The sequence shown here is derived from an EMBL/GenBank/DDBJ whole genome shotgun (WGS) entry which is preliminary data.</text>
</comment>
<dbReference type="EMBL" id="JACHMB010000001">
    <property type="protein sequence ID" value="MBB5779144.1"/>
    <property type="molecule type" value="Genomic_DNA"/>
</dbReference>
<dbReference type="RefSeq" id="WP_246554920.1">
    <property type="nucleotide sequence ID" value="NZ_JACHMB010000001.1"/>
</dbReference>
<dbReference type="Proteomes" id="UP000579153">
    <property type="component" value="Unassembled WGS sequence"/>
</dbReference>
<accession>A0A7W9LCV9</accession>
<sequence>MTSLGAPGAGPGGLHAQLVDALGHRIVYARRIALGRLIALGRRITHARPITLGRRITHARPITQARPITHGGFPVSGGFPVGGLVSPGRVKSEYEMSRTVVREALCSLEVLGMVRGQRHNAGATVQPQESGALVNTQVIARRADVPDASPDRREQVVEAIAAMDAAAAQAAATATAAQSVAATTAAQAVAAVLVRASRVEVLGSAPAWER</sequence>
<name>A0A7W9LCV9_9ACTN</name>
<evidence type="ECO:0008006" key="3">
    <source>
        <dbReference type="Google" id="ProtNLM"/>
    </source>
</evidence>
<dbReference type="AlphaFoldDB" id="A0A7W9LCV9"/>
<organism evidence="1 2">
    <name type="scientific">Nonomuraea jabiensis</name>
    <dbReference type="NCBI Taxonomy" id="882448"/>
    <lineage>
        <taxon>Bacteria</taxon>
        <taxon>Bacillati</taxon>
        <taxon>Actinomycetota</taxon>
        <taxon>Actinomycetes</taxon>
        <taxon>Streptosporangiales</taxon>
        <taxon>Streptosporangiaceae</taxon>
        <taxon>Nonomuraea</taxon>
    </lineage>
</organism>
<gene>
    <name evidence="1" type="ORF">HD596_005900</name>
</gene>
<proteinExistence type="predicted"/>
<reference evidence="1 2" key="1">
    <citation type="submission" date="2020-08" db="EMBL/GenBank/DDBJ databases">
        <title>Sequencing the genomes of 1000 actinobacteria strains.</title>
        <authorList>
            <person name="Klenk H.-P."/>
        </authorList>
    </citation>
    <scope>NUCLEOTIDE SEQUENCE [LARGE SCALE GENOMIC DNA]</scope>
    <source>
        <strain evidence="1 2">DSM 45507</strain>
    </source>
</reference>
<evidence type="ECO:0000313" key="1">
    <source>
        <dbReference type="EMBL" id="MBB5779144.1"/>
    </source>
</evidence>
<protein>
    <recommendedName>
        <fullName evidence="3">GntR family transcriptional regulator</fullName>
    </recommendedName>
</protein>
<keyword evidence="2" id="KW-1185">Reference proteome</keyword>